<evidence type="ECO:0000313" key="2">
    <source>
        <dbReference type="EMBL" id="PKH89636.1"/>
    </source>
</evidence>
<dbReference type="Proteomes" id="UP000233551">
    <property type="component" value="Unassembled WGS sequence"/>
</dbReference>
<dbReference type="AlphaFoldDB" id="A0A2I0H1J7"/>
<name>A0A2I0H1J7_PUNGR</name>
<evidence type="ECO:0000256" key="1">
    <source>
        <dbReference type="SAM" id="MobiDB-lite"/>
    </source>
</evidence>
<comment type="caution">
    <text evidence="2">The sequence shown here is derived from an EMBL/GenBank/DDBJ whole genome shotgun (WGS) entry which is preliminary data.</text>
</comment>
<reference evidence="2 3" key="1">
    <citation type="submission" date="2017-11" db="EMBL/GenBank/DDBJ databases">
        <title>De-novo sequencing of pomegranate (Punica granatum L.) genome.</title>
        <authorList>
            <person name="Akparov Z."/>
            <person name="Amiraslanov A."/>
            <person name="Hajiyeva S."/>
            <person name="Abbasov M."/>
            <person name="Kaur K."/>
            <person name="Hamwieh A."/>
            <person name="Solovyev V."/>
            <person name="Salamov A."/>
            <person name="Braich B."/>
            <person name="Kosarev P."/>
            <person name="Mahmoud A."/>
            <person name="Hajiyev E."/>
            <person name="Babayeva S."/>
            <person name="Izzatullayeva V."/>
            <person name="Mammadov A."/>
            <person name="Mammadov A."/>
            <person name="Sharifova S."/>
            <person name="Ojaghi J."/>
            <person name="Eynullazada K."/>
            <person name="Bayramov B."/>
            <person name="Abdulazimova A."/>
            <person name="Shahmuradov I."/>
        </authorList>
    </citation>
    <scope>NUCLEOTIDE SEQUENCE [LARGE SCALE GENOMIC DNA]</scope>
    <source>
        <strain evidence="3">cv. AG2017</strain>
        <tissue evidence="2">Leaf</tissue>
    </source>
</reference>
<feature type="compositionally biased region" description="Basic and acidic residues" evidence="1">
    <location>
        <begin position="73"/>
        <end position="91"/>
    </location>
</feature>
<dbReference type="EMBL" id="PGOL01043728">
    <property type="protein sequence ID" value="PKH89636.1"/>
    <property type="molecule type" value="Genomic_DNA"/>
</dbReference>
<gene>
    <name evidence="2" type="ORF">CRG98_049919</name>
</gene>
<feature type="compositionally biased region" description="Basic and acidic residues" evidence="1">
    <location>
        <begin position="32"/>
        <end position="45"/>
    </location>
</feature>
<feature type="region of interest" description="Disordered" evidence="1">
    <location>
        <begin position="1"/>
        <end position="91"/>
    </location>
</feature>
<sequence length="91" mass="10701">MEESPGRGTGKRSEKLKWDSPLRRMRSLCASESEREGEEGRESKHSSASSLWLQARKHKCSAKEEEEEEEESGERFCLKKERRESERETKR</sequence>
<proteinExistence type="predicted"/>
<feature type="compositionally biased region" description="Basic and acidic residues" evidence="1">
    <location>
        <begin position="11"/>
        <end position="22"/>
    </location>
</feature>
<organism evidence="2 3">
    <name type="scientific">Punica granatum</name>
    <name type="common">Pomegranate</name>
    <dbReference type="NCBI Taxonomy" id="22663"/>
    <lineage>
        <taxon>Eukaryota</taxon>
        <taxon>Viridiplantae</taxon>
        <taxon>Streptophyta</taxon>
        <taxon>Embryophyta</taxon>
        <taxon>Tracheophyta</taxon>
        <taxon>Spermatophyta</taxon>
        <taxon>Magnoliopsida</taxon>
        <taxon>eudicotyledons</taxon>
        <taxon>Gunneridae</taxon>
        <taxon>Pentapetalae</taxon>
        <taxon>rosids</taxon>
        <taxon>malvids</taxon>
        <taxon>Myrtales</taxon>
        <taxon>Lythraceae</taxon>
        <taxon>Punica</taxon>
    </lineage>
</organism>
<keyword evidence="3" id="KW-1185">Reference proteome</keyword>
<accession>A0A2I0H1J7</accession>
<protein>
    <submittedName>
        <fullName evidence="2">Uncharacterized protein</fullName>
    </submittedName>
</protein>
<evidence type="ECO:0000313" key="3">
    <source>
        <dbReference type="Proteomes" id="UP000233551"/>
    </source>
</evidence>